<dbReference type="Pfam" id="PF01037">
    <property type="entry name" value="AsnC_trans_reg"/>
    <property type="match status" value="1"/>
</dbReference>
<proteinExistence type="predicted"/>
<protein>
    <submittedName>
        <fullName evidence="2">Lrp/AsnC ligand binding domain-containing protein</fullName>
    </submittedName>
</protein>
<gene>
    <name evidence="2" type="ORF">BRM3_12965</name>
</gene>
<accession>A0ABY6FZY3</accession>
<dbReference type="InterPro" id="IPR011008">
    <property type="entry name" value="Dimeric_a/b-barrel"/>
</dbReference>
<dbReference type="InterPro" id="IPR019887">
    <property type="entry name" value="Tscrpt_reg_AsnC/Lrp_C"/>
</dbReference>
<dbReference type="SUPFAM" id="SSF54909">
    <property type="entry name" value="Dimeric alpha+beta barrel"/>
    <property type="match status" value="1"/>
</dbReference>
<dbReference type="EMBL" id="CP107020">
    <property type="protein sequence ID" value="UYG16505.1"/>
    <property type="molecule type" value="Genomic_DNA"/>
</dbReference>
<dbReference type="Proteomes" id="UP001164305">
    <property type="component" value="Chromosome"/>
</dbReference>
<feature type="domain" description="Transcription regulator AsnC/Lrp ligand binding" evidence="1">
    <location>
        <begin position="6"/>
        <end position="75"/>
    </location>
</feature>
<organism evidence="2 3">
    <name type="scientific">Brachybacterium huguangmaarense</name>
    <dbReference type="NCBI Taxonomy" id="1652028"/>
    <lineage>
        <taxon>Bacteria</taxon>
        <taxon>Bacillati</taxon>
        <taxon>Actinomycetota</taxon>
        <taxon>Actinomycetes</taxon>
        <taxon>Micrococcales</taxon>
        <taxon>Dermabacteraceae</taxon>
        <taxon>Brachybacterium</taxon>
    </lineage>
</organism>
<evidence type="ECO:0000313" key="2">
    <source>
        <dbReference type="EMBL" id="UYG16505.1"/>
    </source>
</evidence>
<sequence>MITAIVSILVDSSRIPEVAQQIADVDGVQRVYSVTGDVDLIAVVAVRRHEDLAAIIADHIGKVDGVLDTTTNIAFAEYSSQDLAEGFSLGE</sequence>
<name>A0ABY6FZY3_9MICO</name>
<evidence type="ECO:0000259" key="1">
    <source>
        <dbReference type="Pfam" id="PF01037"/>
    </source>
</evidence>
<reference evidence="2" key="1">
    <citation type="submission" date="2022-10" db="EMBL/GenBank/DDBJ databases">
        <title>Whole-Genome Sequencing of Brachybacterium huguangmaarense BRM-3, Isolated from Betula schmidtii.</title>
        <authorList>
            <person name="Haam D."/>
        </authorList>
    </citation>
    <scope>NUCLEOTIDE SEQUENCE</scope>
    <source>
        <strain evidence="2">BRM-3</strain>
    </source>
</reference>
<dbReference type="RefSeq" id="WP_263593718.1">
    <property type="nucleotide sequence ID" value="NZ_CP107020.1"/>
</dbReference>
<dbReference type="Gene3D" id="3.30.70.920">
    <property type="match status" value="1"/>
</dbReference>
<keyword evidence="3" id="KW-1185">Reference proteome</keyword>
<evidence type="ECO:0000313" key="3">
    <source>
        <dbReference type="Proteomes" id="UP001164305"/>
    </source>
</evidence>